<evidence type="ECO:0000313" key="1">
    <source>
        <dbReference type="EnsemblMetazoa" id="PPA37312.1"/>
    </source>
</evidence>
<protein>
    <submittedName>
        <fullName evidence="1">Uncharacterized protein</fullName>
    </submittedName>
</protein>
<gene>
    <name evidence="1" type="primary">WBGene00275681</name>
</gene>
<proteinExistence type="predicted"/>
<accession>A0A2A6BTK2</accession>
<accession>A0A8R1USX1</accession>
<reference evidence="1" key="2">
    <citation type="submission" date="2022-06" db="UniProtKB">
        <authorList>
            <consortium name="EnsemblMetazoa"/>
        </authorList>
    </citation>
    <scope>IDENTIFICATION</scope>
    <source>
        <strain evidence="1">PS312</strain>
    </source>
</reference>
<dbReference type="EnsemblMetazoa" id="PPA37312.1">
    <property type="protein sequence ID" value="PPA37312.1"/>
    <property type="gene ID" value="WBGene00275681"/>
</dbReference>
<dbReference type="Proteomes" id="UP000005239">
    <property type="component" value="Unassembled WGS sequence"/>
</dbReference>
<dbReference type="AlphaFoldDB" id="A0A2A6BTK2"/>
<evidence type="ECO:0000313" key="2">
    <source>
        <dbReference type="Proteomes" id="UP000005239"/>
    </source>
</evidence>
<reference evidence="2" key="1">
    <citation type="journal article" date="2008" name="Nat. Genet.">
        <title>The Pristionchus pacificus genome provides a unique perspective on nematode lifestyle and parasitism.</title>
        <authorList>
            <person name="Dieterich C."/>
            <person name="Clifton S.W."/>
            <person name="Schuster L.N."/>
            <person name="Chinwalla A."/>
            <person name="Delehaunty K."/>
            <person name="Dinkelacker I."/>
            <person name="Fulton L."/>
            <person name="Fulton R."/>
            <person name="Godfrey J."/>
            <person name="Minx P."/>
            <person name="Mitreva M."/>
            <person name="Roeseler W."/>
            <person name="Tian H."/>
            <person name="Witte H."/>
            <person name="Yang S.P."/>
            <person name="Wilson R.K."/>
            <person name="Sommer R.J."/>
        </authorList>
    </citation>
    <scope>NUCLEOTIDE SEQUENCE [LARGE SCALE GENOMIC DNA]</scope>
    <source>
        <strain evidence="2">PS312</strain>
    </source>
</reference>
<organism evidence="1 2">
    <name type="scientific">Pristionchus pacificus</name>
    <name type="common">Parasitic nematode worm</name>
    <dbReference type="NCBI Taxonomy" id="54126"/>
    <lineage>
        <taxon>Eukaryota</taxon>
        <taxon>Metazoa</taxon>
        <taxon>Ecdysozoa</taxon>
        <taxon>Nematoda</taxon>
        <taxon>Chromadorea</taxon>
        <taxon>Rhabditida</taxon>
        <taxon>Rhabditina</taxon>
        <taxon>Diplogasteromorpha</taxon>
        <taxon>Diplogasteroidea</taxon>
        <taxon>Neodiplogasteridae</taxon>
        <taxon>Pristionchus</taxon>
    </lineage>
</organism>
<keyword evidence="2" id="KW-1185">Reference proteome</keyword>
<sequence length="96" mass="11073">MATVLLFDNWLSWDLYIDVSAAHNKCTFRLSDRNVSLLTDTDQGFHKNEFQVDVFCTKQLKQPIPSPDDCESCEDDSDDGVCYQVRFRSCLLTSRN</sequence>
<name>A0A2A6BTK2_PRIPA</name>